<dbReference type="GeneID" id="11501473"/>
<dbReference type="eggNOG" id="ENOG502S3KC">
    <property type="taxonomic scope" value="Eukaryota"/>
</dbReference>
<dbReference type="FunCoup" id="G8ZWL9">
    <property type="interactions" value="66"/>
</dbReference>
<proteinExistence type="predicted"/>
<dbReference type="STRING" id="1076872.G8ZWL9"/>
<dbReference type="RefSeq" id="XP_003682224.1">
    <property type="nucleotide sequence ID" value="XM_003682176.1"/>
</dbReference>
<organism evidence="1 2">
    <name type="scientific">Torulaspora delbrueckii</name>
    <name type="common">Yeast</name>
    <name type="synonym">Candida colliculosa</name>
    <dbReference type="NCBI Taxonomy" id="4950"/>
    <lineage>
        <taxon>Eukaryota</taxon>
        <taxon>Fungi</taxon>
        <taxon>Dikarya</taxon>
        <taxon>Ascomycota</taxon>
        <taxon>Saccharomycotina</taxon>
        <taxon>Saccharomycetes</taxon>
        <taxon>Saccharomycetales</taxon>
        <taxon>Saccharomycetaceae</taxon>
        <taxon>Torulaspora</taxon>
    </lineage>
</organism>
<sequence>MSFFCLPIVCGTRQWDKPYDPDPRLNSIYCPNCHNNSVGPVKRREFITLWFIPLFPIYWGKQLRCPICQWRQDFKNREQLQKVVNEQGNIHKGAGPM</sequence>
<keyword evidence="2" id="KW-1185">Reference proteome</keyword>
<dbReference type="KEGG" id="tdl:TDEL_0F02020"/>
<dbReference type="HOGENOM" id="CLU_115926_1_0_1"/>
<dbReference type="AlphaFoldDB" id="G8ZWL9"/>
<dbReference type="InParanoid" id="G8ZWL9"/>
<evidence type="ECO:0000313" key="2">
    <source>
        <dbReference type="Proteomes" id="UP000005627"/>
    </source>
</evidence>
<reference evidence="1 2" key="1">
    <citation type="journal article" date="2011" name="Proc. Natl. Acad. Sci. U.S.A.">
        <title>Evolutionary erosion of yeast sex chromosomes by mating-type switching accidents.</title>
        <authorList>
            <person name="Gordon J.L."/>
            <person name="Armisen D."/>
            <person name="Proux-Wera E."/>
            <person name="Oheigeartaigh S.S."/>
            <person name="Byrne K.P."/>
            <person name="Wolfe K.H."/>
        </authorList>
    </citation>
    <scope>NUCLEOTIDE SEQUENCE [LARGE SCALE GENOMIC DNA]</scope>
    <source>
        <strain evidence="2">ATCC 10662 / CBS 1146 / NBRC 0425 / NCYC 2629 / NRRL Y-866</strain>
    </source>
</reference>
<dbReference type="EMBL" id="HE616747">
    <property type="protein sequence ID" value="CCE93013.1"/>
    <property type="molecule type" value="Genomic_DNA"/>
</dbReference>
<gene>
    <name evidence="1" type="primary">TDEL0F02020</name>
    <name evidence="1" type="ORF">TDEL_0F02020</name>
</gene>
<dbReference type="Proteomes" id="UP000005627">
    <property type="component" value="Chromosome 6"/>
</dbReference>
<dbReference type="OrthoDB" id="5545479at2759"/>
<dbReference type="PANTHER" id="PTHR28139:SF1">
    <property type="entry name" value="UPF0768 PROTEIN YBL029C-A"/>
    <property type="match status" value="1"/>
</dbReference>
<evidence type="ECO:0000313" key="1">
    <source>
        <dbReference type="EMBL" id="CCE93013.1"/>
    </source>
</evidence>
<name>G8ZWL9_TORDE</name>
<evidence type="ECO:0008006" key="3">
    <source>
        <dbReference type="Google" id="ProtNLM"/>
    </source>
</evidence>
<protein>
    <recommendedName>
        <fullName evidence="3">Zinc-ribbon 15 domain-containing protein</fullName>
    </recommendedName>
</protein>
<dbReference type="PANTHER" id="PTHR28139">
    <property type="entry name" value="UPF0768 PROTEIN YBL029C-A"/>
    <property type="match status" value="1"/>
</dbReference>
<accession>G8ZWL9</accession>